<dbReference type="SUPFAM" id="SSF55961">
    <property type="entry name" value="Bet v1-like"/>
    <property type="match status" value="1"/>
</dbReference>
<dbReference type="InterPro" id="IPR023393">
    <property type="entry name" value="START-like_dom_sf"/>
</dbReference>
<keyword evidence="4" id="KW-1185">Reference proteome</keyword>
<evidence type="ECO:0000259" key="2">
    <source>
        <dbReference type="Pfam" id="PF08327"/>
    </source>
</evidence>
<dbReference type="Gene3D" id="3.30.530.20">
    <property type="match status" value="1"/>
</dbReference>
<organism evidence="3 4">
    <name type="scientific">Flavobacterium terrigena</name>
    <dbReference type="NCBI Taxonomy" id="402734"/>
    <lineage>
        <taxon>Bacteria</taxon>
        <taxon>Pseudomonadati</taxon>
        <taxon>Bacteroidota</taxon>
        <taxon>Flavobacteriia</taxon>
        <taxon>Flavobacteriales</taxon>
        <taxon>Flavobacteriaceae</taxon>
        <taxon>Flavobacterium</taxon>
    </lineage>
</organism>
<reference evidence="4" key="1">
    <citation type="submission" date="2016-10" db="EMBL/GenBank/DDBJ databases">
        <authorList>
            <person name="Varghese N."/>
            <person name="Submissions S."/>
        </authorList>
    </citation>
    <scope>NUCLEOTIDE SEQUENCE [LARGE SCALE GENOMIC DNA]</scope>
    <source>
        <strain evidence="4">DSM 17934</strain>
    </source>
</reference>
<gene>
    <name evidence="3" type="ORF">SAMN05660918_1800</name>
</gene>
<evidence type="ECO:0000313" key="3">
    <source>
        <dbReference type="EMBL" id="SEI88137.1"/>
    </source>
</evidence>
<dbReference type="AlphaFoldDB" id="A0A1H6UEN3"/>
<proteinExistence type="inferred from homology"/>
<evidence type="ECO:0000256" key="1">
    <source>
        <dbReference type="ARBA" id="ARBA00006817"/>
    </source>
</evidence>
<protein>
    <submittedName>
        <fullName evidence="3">Uncharacterized conserved protein YndB, AHSA1/START domain</fullName>
    </submittedName>
</protein>
<dbReference type="STRING" id="402734.SAMN05660918_1800"/>
<evidence type="ECO:0000313" key="4">
    <source>
        <dbReference type="Proteomes" id="UP000199702"/>
    </source>
</evidence>
<name>A0A1H6UEN3_9FLAO</name>
<dbReference type="RefSeq" id="WP_091311858.1">
    <property type="nucleotide sequence ID" value="NZ_CBCSJU010000004.1"/>
</dbReference>
<comment type="similarity">
    <text evidence="1">Belongs to the AHA1 family.</text>
</comment>
<accession>A0A1H6UEN3</accession>
<dbReference type="InterPro" id="IPR013538">
    <property type="entry name" value="ASHA1/2-like_C"/>
</dbReference>
<sequence length="135" mass="15809">MITVSTVIKNKTLAQVWDYFTNPKHVMNWNHAGEDWHCPKAENNLEVGKSFTYTMAAKNGEMSFDFSGIYTEIEEFAKISYILADDRKIFVTFQETEEGIELIEKFDPEKVNSEEMQQTGWQMILDNFKKYIESN</sequence>
<dbReference type="Proteomes" id="UP000199702">
    <property type="component" value="Unassembled WGS sequence"/>
</dbReference>
<feature type="domain" description="Activator of Hsp90 ATPase homologue 1/2-like C-terminal" evidence="2">
    <location>
        <begin position="13"/>
        <end position="133"/>
    </location>
</feature>
<dbReference type="Pfam" id="PF08327">
    <property type="entry name" value="AHSA1"/>
    <property type="match status" value="1"/>
</dbReference>
<dbReference type="OrthoDB" id="384974at2"/>
<dbReference type="EMBL" id="FNYA01000004">
    <property type="protein sequence ID" value="SEI88137.1"/>
    <property type="molecule type" value="Genomic_DNA"/>
</dbReference>